<sequence>MKLDDVNKAILYLLQQNSRRIAMREMANRVGVSAGTIRNRIEKMEDEGVIRGYYPEIDYDKAGLQLHVLFVCRTPGLDRETCAETARSVSGVVSVREVLNGRDNVQIEAIGTDTDDIARVNDELHELGLTVVNSSVLKSSHVQPFDHFGKQVVDEANDNELS</sequence>
<dbReference type="GO" id="GO:0005829">
    <property type="term" value="C:cytosol"/>
    <property type="evidence" value="ECO:0007669"/>
    <property type="project" value="TreeGrafter"/>
</dbReference>
<evidence type="ECO:0000256" key="3">
    <source>
        <dbReference type="ARBA" id="ARBA00023163"/>
    </source>
</evidence>
<dbReference type="eggNOG" id="arCOG01583">
    <property type="taxonomic scope" value="Archaea"/>
</dbReference>
<evidence type="ECO:0000259" key="4">
    <source>
        <dbReference type="PROSITE" id="PS50956"/>
    </source>
</evidence>
<dbReference type="OrthoDB" id="57033at2157"/>
<dbReference type="STRING" id="1202768.SAMN05216285_2370"/>
<feature type="domain" description="HTH asnC-type" evidence="4">
    <location>
        <begin position="3"/>
        <end position="65"/>
    </location>
</feature>
<dbReference type="PANTHER" id="PTHR30154">
    <property type="entry name" value="LEUCINE-RESPONSIVE REGULATORY PROTEIN"/>
    <property type="match status" value="1"/>
</dbReference>
<evidence type="ECO:0000256" key="2">
    <source>
        <dbReference type="ARBA" id="ARBA00023125"/>
    </source>
</evidence>
<organism evidence="5 6">
    <name type="scientific">Natrinema salifodinae</name>
    <dbReference type="NCBI Taxonomy" id="1202768"/>
    <lineage>
        <taxon>Archaea</taxon>
        <taxon>Methanobacteriati</taxon>
        <taxon>Methanobacteriota</taxon>
        <taxon>Stenosarchaea group</taxon>
        <taxon>Halobacteria</taxon>
        <taxon>Halobacteriales</taxon>
        <taxon>Natrialbaceae</taxon>
        <taxon>Natrinema</taxon>
    </lineage>
</organism>
<gene>
    <name evidence="5" type="ORF">SAMN05216285_2370</name>
</gene>
<protein>
    <submittedName>
        <fullName evidence="5">DNA-binding transcriptional regulator, Lrp family</fullName>
    </submittedName>
</protein>
<dbReference type="GO" id="GO:0043565">
    <property type="term" value="F:sequence-specific DNA binding"/>
    <property type="evidence" value="ECO:0007669"/>
    <property type="project" value="InterPro"/>
</dbReference>
<dbReference type="Proteomes" id="UP000183275">
    <property type="component" value="Unassembled WGS sequence"/>
</dbReference>
<dbReference type="PRINTS" id="PR00033">
    <property type="entry name" value="HTHASNC"/>
</dbReference>
<dbReference type="CDD" id="cd00090">
    <property type="entry name" value="HTH_ARSR"/>
    <property type="match status" value="1"/>
</dbReference>
<name>A0A1I0PBT3_9EURY</name>
<dbReference type="SMART" id="SM00344">
    <property type="entry name" value="HTH_ASNC"/>
    <property type="match status" value="1"/>
</dbReference>
<evidence type="ECO:0000313" key="5">
    <source>
        <dbReference type="EMBL" id="SEW11584.1"/>
    </source>
</evidence>
<keyword evidence="2 5" id="KW-0238">DNA-binding</keyword>
<dbReference type="InterPro" id="IPR019888">
    <property type="entry name" value="Tscrpt_reg_AsnC-like"/>
</dbReference>
<dbReference type="GO" id="GO:0043200">
    <property type="term" value="P:response to amino acid"/>
    <property type="evidence" value="ECO:0007669"/>
    <property type="project" value="TreeGrafter"/>
</dbReference>
<dbReference type="InterPro" id="IPR036388">
    <property type="entry name" value="WH-like_DNA-bd_sf"/>
</dbReference>
<dbReference type="AlphaFoldDB" id="A0A1I0PBT3"/>
<dbReference type="Gene3D" id="1.10.10.10">
    <property type="entry name" value="Winged helix-like DNA-binding domain superfamily/Winged helix DNA-binding domain"/>
    <property type="match status" value="1"/>
</dbReference>
<dbReference type="InterPro" id="IPR000485">
    <property type="entry name" value="AsnC-type_HTH_dom"/>
</dbReference>
<dbReference type="EMBL" id="FOIS01000003">
    <property type="protein sequence ID" value="SEW11584.1"/>
    <property type="molecule type" value="Genomic_DNA"/>
</dbReference>
<keyword evidence="3" id="KW-0804">Transcription</keyword>
<dbReference type="InterPro" id="IPR011991">
    <property type="entry name" value="ArsR-like_HTH"/>
</dbReference>
<accession>A0A1I0PBT3</accession>
<dbReference type="InterPro" id="IPR036390">
    <property type="entry name" value="WH_DNA-bd_sf"/>
</dbReference>
<dbReference type="Pfam" id="PF13412">
    <property type="entry name" value="HTH_24"/>
    <property type="match status" value="1"/>
</dbReference>
<dbReference type="RefSeq" id="WP_049988806.1">
    <property type="nucleotide sequence ID" value="NZ_FOIS01000003.1"/>
</dbReference>
<keyword evidence="1" id="KW-0805">Transcription regulation</keyword>
<dbReference type="PANTHER" id="PTHR30154:SF34">
    <property type="entry name" value="TRANSCRIPTIONAL REGULATOR AZLB"/>
    <property type="match status" value="1"/>
</dbReference>
<dbReference type="PROSITE" id="PS00519">
    <property type="entry name" value="HTH_ASNC_1"/>
    <property type="match status" value="1"/>
</dbReference>
<dbReference type="PROSITE" id="PS50956">
    <property type="entry name" value="HTH_ASNC_2"/>
    <property type="match status" value="1"/>
</dbReference>
<evidence type="ECO:0000256" key="1">
    <source>
        <dbReference type="ARBA" id="ARBA00023015"/>
    </source>
</evidence>
<dbReference type="InterPro" id="IPR019885">
    <property type="entry name" value="Tscrpt_reg_HTH_AsnC-type_CS"/>
</dbReference>
<dbReference type="SUPFAM" id="SSF46785">
    <property type="entry name" value="Winged helix' DNA-binding domain"/>
    <property type="match status" value="1"/>
</dbReference>
<keyword evidence="6" id="KW-1185">Reference proteome</keyword>
<proteinExistence type="predicted"/>
<reference evidence="6" key="1">
    <citation type="submission" date="2016-10" db="EMBL/GenBank/DDBJ databases">
        <authorList>
            <person name="Varghese N."/>
        </authorList>
    </citation>
    <scope>NUCLEOTIDE SEQUENCE [LARGE SCALE GENOMIC DNA]</scope>
    <source>
        <strain evidence="6">CGMCC 1.12284</strain>
    </source>
</reference>
<evidence type="ECO:0000313" key="6">
    <source>
        <dbReference type="Proteomes" id="UP000183275"/>
    </source>
</evidence>